<dbReference type="GO" id="GO:0030833">
    <property type="term" value="P:regulation of actin filament polymerization"/>
    <property type="evidence" value="ECO:0007669"/>
    <property type="project" value="TreeGrafter"/>
</dbReference>
<dbReference type="GO" id="GO:0005634">
    <property type="term" value="C:nucleus"/>
    <property type="evidence" value="ECO:0007669"/>
    <property type="project" value="TreeGrafter"/>
</dbReference>
<dbReference type="GO" id="GO:0003785">
    <property type="term" value="F:actin monomer binding"/>
    <property type="evidence" value="ECO:0007669"/>
    <property type="project" value="TreeGrafter"/>
</dbReference>
<dbReference type="SUPFAM" id="SSF51230">
    <property type="entry name" value="Single hybrid motif"/>
    <property type="match status" value="1"/>
</dbReference>
<dbReference type="InterPro" id="IPR039169">
    <property type="entry name" value="Abitram"/>
</dbReference>
<protein>
    <submittedName>
        <fullName evidence="1">Putative glycine cleavage system h protein</fullName>
    </submittedName>
</protein>
<proteinExistence type="evidence at transcript level"/>
<dbReference type="Gene3D" id="2.40.50.100">
    <property type="match status" value="1"/>
</dbReference>
<reference evidence="1" key="1">
    <citation type="journal article" date="2014" name="Insect Biochem. Mol. Biol.">
        <title>An insight into the sialome of the frog biting fly, Corethrella appendiculata.</title>
        <authorList>
            <person name="Ribeiro J.M.C."/>
            <person name="Chagas A.C."/>
            <person name="Pham V.M."/>
            <person name="Lounibos L.P."/>
            <person name="Calvo E."/>
        </authorList>
    </citation>
    <scope>NUCLEOTIDE SEQUENCE</scope>
    <source>
        <tissue evidence="1">Salivary glands</tissue>
    </source>
</reference>
<name>U5ES62_9DIPT</name>
<sequence length="180" mass="20343">SSISDYFLNETAQILCGSPVPSILDEVSEQTENYPDLIERYFTRYYYKHSTDHLVLFHTNRICLIYLAPKHVAFTKGIKTINFDIGNCDRSQNAVSGKNKKGGMILQAESTLAKITCNDDSEYKIHSCIPGKLIEVNKRLVDNVDLISHPESGYIGIILPKPEKCEQIKANLLTSKQYLN</sequence>
<dbReference type="InterPro" id="IPR011053">
    <property type="entry name" value="Single_hybrid_motif"/>
</dbReference>
<dbReference type="PANTHER" id="PTHR13651">
    <property type="entry name" value="PROTEIN ABITRAM"/>
    <property type="match status" value="1"/>
</dbReference>
<accession>U5ES62</accession>
<dbReference type="PANTHER" id="PTHR13651:SF0">
    <property type="entry name" value="PROTEIN ABITRAM"/>
    <property type="match status" value="1"/>
</dbReference>
<dbReference type="EMBL" id="GANO01003394">
    <property type="protein sequence ID" value="JAB56477.1"/>
    <property type="molecule type" value="mRNA"/>
</dbReference>
<dbReference type="GO" id="GO:0032433">
    <property type="term" value="C:filopodium tip"/>
    <property type="evidence" value="ECO:0007669"/>
    <property type="project" value="TreeGrafter"/>
</dbReference>
<dbReference type="GO" id="GO:0048813">
    <property type="term" value="P:dendrite morphogenesis"/>
    <property type="evidence" value="ECO:0007669"/>
    <property type="project" value="TreeGrafter"/>
</dbReference>
<dbReference type="GO" id="GO:0051015">
    <property type="term" value="F:actin filament binding"/>
    <property type="evidence" value="ECO:0007669"/>
    <property type="project" value="TreeGrafter"/>
</dbReference>
<organism evidence="1">
    <name type="scientific">Corethrella appendiculata</name>
    <dbReference type="NCBI Taxonomy" id="1370023"/>
    <lineage>
        <taxon>Eukaryota</taxon>
        <taxon>Metazoa</taxon>
        <taxon>Ecdysozoa</taxon>
        <taxon>Arthropoda</taxon>
        <taxon>Hexapoda</taxon>
        <taxon>Insecta</taxon>
        <taxon>Pterygota</taxon>
        <taxon>Neoptera</taxon>
        <taxon>Endopterygota</taxon>
        <taxon>Diptera</taxon>
        <taxon>Nematocera</taxon>
        <taxon>Culicoidea</taxon>
        <taxon>Chaoboridae</taxon>
        <taxon>Corethrella</taxon>
    </lineage>
</organism>
<dbReference type="AlphaFoldDB" id="U5ES62"/>
<feature type="non-terminal residue" evidence="1">
    <location>
        <position position="1"/>
    </location>
</feature>
<evidence type="ECO:0000313" key="1">
    <source>
        <dbReference type="EMBL" id="JAB56477.1"/>
    </source>
</evidence>
<dbReference type="GO" id="GO:0051489">
    <property type="term" value="P:regulation of filopodium assembly"/>
    <property type="evidence" value="ECO:0007669"/>
    <property type="project" value="TreeGrafter"/>
</dbReference>
<dbReference type="GO" id="GO:0030425">
    <property type="term" value="C:dendrite"/>
    <property type="evidence" value="ECO:0007669"/>
    <property type="project" value="TreeGrafter"/>
</dbReference>
<dbReference type="GO" id="GO:0030027">
    <property type="term" value="C:lamellipodium"/>
    <property type="evidence" value="ECO:0007669"/>
    <property type="project" value="TreeGrafter"/>
</dbReference>